<proteinExistence type="predicted"/>
<dbReference type="Proteomes" id="UP000278475">
    <property type="component" value="Unassembled WGS sequence"/>
</dbReference>
<comment type="caution">
    <text evidence="2">The sequence shown here is derived from an EMBL/GenBank/DDBJ whole genome shotgun (WGS) entry which is preliminary data.</text>
</comment>
<gene>
    <name evidence="2" type="ORF">DRJ31_10380</name>
</gene>
<dbReference type="AlphaFoldDB" id="A0A497EK06"/>
<protein>
    <submittedName>
        <fullName evidence="2">Uncharacterized protein</fullName>
    </submittedName>
</protein>
<evidence type="ECO:0000256" key="1">
    <source>
        <dbReference type="SAM" id="Phobius"/>
    </source>
</evidence>
<sequence>MSIVVGICVSFILAAALLPTAFEQIYTVDTTNWSAAAQTVWNLLPLMGVVGLLVAIVAYVKLR</sequence>
<evidence type="ECO:0000313" key="2">
    <source>
        <dbReference type="EMBL" id="RLE46130.1"/>
    </source>
</evidence>
<dbReference type="EMBL" id="QMQV01000205">
    <property type="protein sequence ID" value="RLE46130.1"/>
    <property type="molecule type" value="Genomic_DNA"/>
</dbReference>
<name>A0A497EK06_9CREN</name>
<keyword evidence="1" id="KW-1133">Transmembrane helix</keyword>
<organism evidence="2 3">
    <name type="scientific">Thermoproteota archaeon</name>
    <dbReference type="NCBI Taxonomy" id="2056631"/>
    <lineage>
        <taxon>Archaea</taxon>
        <taxon>Thermoproteota</taxon>
    </lineage>
</organism>
<reference evidence="2 3" key="1">
    <citation type="submission" date="2018-06" db="EMBL/GenBank/DDBJ databases">
        <title>Extensive metabolic versatility and redundancy in microbially diverse, dynamic hydrothermal sediments.</title>
        <authorList>
            <person name="Dombrowski N."/>
            <person name="Teske A."/>
            <person name="Baker B.J."/>
        </authorList>
    </citation>
    <scope>NUCLEOTIDE SEQUENCE [LARGE SCALE GENOMIC DNA]</scope>
    <source>
        <strain evidence="2">B66_G16</strain>
    </source>
</reference>
<accession>A0A497EK06</accession>
<evidence type="ECO:0000313" key="3">
    <source>
        <dbReference type="Proteomes" id="UP000278475"/>
    </source>
</evidence>
<keyword evidence="1" id="KW-0472">Membrane</keyword>
<keyword evidence="1" id="KW-0812">Transmembrane</keyword>
<dbReference type="Pfam" id="PF25665">
    <property type="entry name" value="His1_capsid"/>
    <property type="match status" value="1"/>
</dbReference>
<dbReference type="InterPro" id="IPR057867">
    <property type="entry name" value="VP21"/>
</dbReference>
<feature type="transmembrane region" description="Helical" evidence="1">
    <location>
        <begin position="39"/>
        <end position="60"/>
    </location>
</feature>